<comment type="caution">
    <text evidence="2">The sequence shown here is derived from an EMBL/GenBank/DDBJ whole genome shotgun (WGS) entry which is preliminary data.</text>
</comment>
<keyword evidence="3" id="KW-1185">Reference proteome</keyword>
<dbReference type="Proteomes" id="UP000593573">
    <property type="component" value="Unassembled WGS sequence"/>
</dbReference>
<reference evidence="2 3" key="1">
    <citation type="journal article" date="2019" name="Genome Biol. Evol.">
        <title>Insights into the evolution of the New World diploid cottons (Gossypium, subgenus Houzingenia) based on genome sequencing.</title>
        <authorList>
            <person name="Grover C.E."/>
            <person name="Arick M.A. 2nd"/>
            <person name="Thrash A."/>
            <person name="Conover J.L."/>
            <person name="Sanders W.S."/>
            <person name="Peterson D.G."/>
            <person name="Frelichowski J.E."/>
            <person name="Scheffler J.A."/>
            <person name="Scheffler B.E."/>
            <person name="Wendel J.F."/>
        </authorList>
    </citation>
    <scope>NUCLEOTIDE SEQUENCE [LARGE SCALE GENOMIC DNA]</scope>
    <source>
        <strain evidence="2">57</strain>
        <tissue evidence="2">Leaf</tissue>
    </source>
</reference>
<dbReference type="AlphaFoldDB" id="A0A7J8VE78"/>
<protein>
    <recommendedName>
        <fullName evidence="1">Aminotransferase-like plant mobile domain-containing protein</fullName>
    </recommendedName>
</protein>
<accession>A0A7J8VE78</accession>
<feature type="non-terminal residue" evidence="2">
    <location>
        <position position="1"/>
    </location>
</feature>
<evidence type="ECO:0000313" key="2">
    <source>
        <dbReference type="EMBL" id="MBA0660734.1"/>
    </source>
</evidence>
<organism evidence="2 3">
    <name type="scientific">Gossypium klotzschianum</name>
    <dbReference type="NCBI Taxonomy" id="34286"/>
    <lineage>
        <taxon>Eukaryota</taxon>
        <taxon>Viridiplantae</taxon>
        <taxon>Streptophyta</taxon>
        <taxon>Embryophyta</taxon>
        <taxon>Tracheophyta</taxon>
        <taxon>Spermatophyta</taxon>
        <taxon>Magnoliopsida</taxon>
        <taxon>eudicotyledons</taxon>
        <taxon>Gunneridae</taxon>
        <taxon>Pentapetalae</taxon>
        <taxon>rosids</taxon>
        <taxon>malvids</taxon>
        <taxon>Malvales</taxon>
        <taxon>Malvaceae</taxon>
        <taxon>Malvoideae</taxon>
        <taxon>Gossypium</taxon>
    </lineage>
</organism>
<dbReference type="InterPro" id="IPR044824">
    <property type="entry name" value="MAIN-like"/>
</dbReference>
<name>A0A7J8VE78_9ROSI</name>
<dbReference type="Pfam" id="PF10536">
    <property type="entry name" value="PMD"/>
    <property type="match status" value="1"/>
</dbReference>
<proteinExistence type="predicted"/>
<dbReference type="EMBL" id="JABFAB010000009">
    <property type="protein sequence ID" value="MBA0660734.1"/>
    <property type="molecule type" value="Genomic_DNA"/>
</dbReference>
<evidence type="ECO:0000313" key="3">
    <source>
        <dbReference type="Proteomes" id="UP000593573"/>
    </source>
</evidence>
<dbReference type="GO" id="GO:0010073">
    <property type="term" value="P:meristem maintenance"/>
    <property type="evidence" value="ECO:0007669"/>
    <property type="project" value="InterPro"/>
</dbReference>
<dbReference type="InterPro" id="IPR019557">
    <property type="entry name" value="AminoTfrase-like_pln_mobile"/>
</dbReference>
<dbReference type="PANTHER" id="PTHR46033:SF8">
    <property type="entry name" value="PROTEIN MAINTENANCE OF MERISTEMS-LIKE"/>
    <property type="match status" value="1"/>
</dbReference>
<sequence>WNHSASYVGIPAALKDVWLLLDQRLKAQFQWTPYEDPTIRTVIPDKLFQNLNIWHAKVSLVNYATIEMHQTNRVLRQFGFRQPILEAPEVLDDEHKIDLRQANANWPIFFSEYIEIGENQYDHIPIHEPTIVPELACASDYMLWFRIHRKTYLLLEE</sequence>
<dbReference type="OrthoDB" id="997516at2759"/>
<feature type="domain" description="Aminotransferase-like plant mobile" evidence="1">
    <location>
        <begin position="13"/>
        <end position="146"/>
    </location>
</feature>
<dbReference type="PANTHER" id="PTHR46033">
    <property type="entry name" value="PROTEIN MAIN-LIKE 2"/>
    <property type="match status" value="1"/>
</dbReference>
<evidence type="ECO:0000259" key="1">
    <source>
        <dbReference type="Pfam" id="PF10536"/>
    </source>
</evidence>
<gene>
    <name evidence="2" type="ORF">Goklo_012705</name>
</gene>